<dbReference type="Gene3D" id="2.160.20.10">
    <property type="entry name" value="Single-stranded right-handed beta-helix, Pectin lyase-like"/>
    <property type="match status" value="1"/>
</dbReference>
<proteinExistence type="predicted"/>
<dbReference type="AlphaFoldDB" id="A0A7C3ZNE0"/>
<accession>A0A7C3ZNE0</accession>
<dbReference type="InterPro" id="IPR012334">
    <property type="entry name" value="Pectin_lyas_fold"/>
</dbReference>
<protein>
    <submittedName>
        <fullName evidence="1">Uncharacterized protein</fullName>
    </submittedName>
</protein>
<organism evidence="1">
    <name type="scientific">Planktothricoides sp. SpSt-374</name>
    <dbReference type="NCBI Taxonomy" id="2282167"/>
    <lineage>
        <taxon>Bacteria</taxon>
        <taxon>Bacillati</taxon>
        <taxon>Cyanobacteriota</taxon>
        <taxon>Cyanophyceae</taxon>
        <taxon>Oscillatoriophycideae</taxon>
        <taxon>Oscillatoriales</taxon>
        <taxon>Oscillatoriaceae</taxon>
        <taxon>Planktothricoides</taxon>
    </lineage>
</organism>
<comment type="caution">
    <text evidence="1">The sequence shown here is derived from an EMBL/GenBank/DDBJ whole genome shotgun (WGS) entry which is preliminary data.</text>
</comment>
<dbReference type="EMBL" id="DSPX01000158">
    <property type="protein sequence ID" value="HGG02021.1"/>
    <property type="molecule type" value="Genomic_DNA"/>
</dbReference>
<reference evidence="1" key="1">
    <citation type="journal article" date="2020" name="mSystems">
        <title>Genome- and Community-Level Interaction Insights into Carbon Utilization and Element Cycling Functions of Hydrothermarchaeota in Hydrothermal Sediment.</title>
        <authorList>
            <person name="Zhou Z."/>
            <person name="Liu Y."/>
            <person name="Xu W."/>
            <person name="Pan J."/>
            <person name="Luo Z.H."/>
            <person name="Li M."/>
        </authorList>
    </citation>
    <scope>NUCLEOTIDE SEQUENCE [LARGE SCALE GENOMIC DNA]</scope>
    <source>
        <strain evidence="1">SpSt-374</strain>
    </source>
</reference>
<sequence>MNTGTNPNFVNAAQHDYRLQSTSPGIDTGKVLAPFTDDFTGKSPDIGAFEFGKDAFIPGATILPEHIYNLDFQFNAPQNGQLSGTVTGLPLGRKLPQDFQIIIGNSTASGNFVSSYIDPNTNLAKVAFTDVNLGNQKGILPIYVKMGSNAPLELLQTITIS</sequence>
<gene>
    <name evidence="1" type="ORF">ENR15_15605</name>
</gene>
<name>A0A7C3ZNE0_9CYAN</name>
<evidence type="ECO:0000313" key="1">
    <source>
        <dbReference type="EMBL" id="HGG02021.1"/>
    </source>
</evidence>